<protein>
    <submittedName>
        <fullName evidence="1">Uncharacterized protein</fullName>
    </submittedName>
</protein>
<accession>A0ABR2G4B8</accession>
<evidence type="ECO:0000313" key="2">
    <source>
        <dbReference type="Proteomes" id="UP001472677"/>
    </source>
</evidence>
<name>A0ABR2G4B8_9ROSI</name>
<proteinExistence type="predicted"/>
<dbReference type="EMBL" id="JBBPBM010000003">
    <property type="protein sequence ID" value="KAK8593900.1"/>
    <property type="molecule type" value="Genomic_DNA"/>
</dbReference>
<gene>
    <name evidence="1" type="ORF">V6N12_045973</name>
</gene>
<sequence>MRRARNNLLGRIMNYGRIKGPWCDKRWCYRNMFDEFKQLQLLVFGCVSRTSVLDSCNGLICLILFHYEVLNFVLWNLSIQKYISLPQPSISEDVELKFGFGLIQEQMISRKNEEVLLDVDRGKMASLGLNCLKMKPHVVEGVEVATLITLEGTYIESLVLLYVHSGSLVRTGKYIHMLFH</sequence>
<reference evidence="1 2" key="1">
    <citation type="journal article" date="2024" name="G3 (Bethesda)">
        <title>Genome assembly of Hibiscus sabdariffa L. provides insights into metabolisms of medicinal natural products.</title>
        <authorList>
            <person name="Kim T."/>
        </authorList>
    </citation>
    <scope>NUCLEOTIDE SEQUENCE [LARGE SCALE GENOMIC DNA]</scope>
    <source>
        <strain evidence="1">TK-2024</strain>
        <tissue evidence="1">Old leaves</tissue>
    </source>
</reference>
<comment type="caution">
    <text evidence="1">The sequence shown here is derived from an EMBL/GenBank/DDBJ whole genome shotgun (WGS) entry which is preliminary data.</text>
</comment>
<keyword evidence="2" id="KW-1185">Reference proteome</keyword>
<organism evidence="1 2">
    <name type="scientific">Hibiscus sabdariffa</name>
    <name type="common">roselle</name>
    <dbReference type="NCBI Taxonomy" id="183260"/>
    <lineage>
        <taxon>Eukaryota</taxon>
        <taxon>Viridiplantae</taxon>
        <taxon>Streptophyta</taxon>
        <taxon>Embryophyta</taxon>
        <taxon>Tracheophyta</taxon>
        <taxon>Spermatophyta</taxon>
        <taxon>Magnoliopsida</taxon>
        <taxon>eudicotyledons</taxon>
        <taxon>Gunneridae</taxon>
        <taxon>Pentapetalae</taxon>
        <taxon>rosids</taxon>
        <taxon>malvids</taxon>
        <taxon>Malvales</taxon>
        <taxon>Malvaceae</taxon>
        <taxon>Malvoideae</taxon>
        <taxon>Hibiscus</taxon>
    </lineage>
</organism>
<dbReference type="Proteomes" id="UP001472677">
    <property type="component" value="Unassembled WGS sequence"/>
</dbReference>
<evidence type="ECO:0000313" key="1">
    <source>
        <dbReference type="EMBL" id="KAK8593900.1"/>
    </source>
</evidence>